<name>A0ABP8H7V3_9BACT</name>
<dbReference type="EMBL" id="BAABGY010000008">
    <property type="protein sequence ID" value="GAA4335632.1"/>
    <property type="molecule type" value="Genomic_DNA"/>
</dbReference>
<sequence length="70" mass="7627">MQEALLQFSDLRGLTSFFKSLDERPYRINIAQLTLSGHFTAPELDRVNQCDPAARIQLPGAGGAAPAPRS</sequence>
<organism evidence="1 2">
    <name type="scientific">Flaviaesturariibacter amylovorans</name>
    <dbReference type="NCBI Taxonomy" id="1084520"/>
    <lineage>
        <taxon>Bacteria</taxon>
        <taxon>Pseudomonadati</taxon>
        <taxon>Bacteroidota</taxon>
        <taxon>Chitinophagia</taxon>
        <taxon>Chitinophagales</taxon>
        <taxon>Chitinophagaceae</taxon>
        <taxon>Flaviaestuariibacter</taxon>
    </lineage>
</organism>
<reference evidence="2" key="1">
    <citation type="journal article" date="2019" name="Int. J. Syst. Evol. Microbiol.">
        <title>The Global Catalogue of Microorganisms (GCM) 10K type strain sequencing project: providing services to taxonomists for standard genome sequencing and annotation.</title>
        <authorList>
            <consortium name="The Broad Institute Genomics Platform"/>
            <consortium name="The Broad Institute Genome Sequencing Center for Infectious Disease"/>
            <person name="Wu L."/>
            <person name="Ma J."/>
        </authorList>
    </citation>
    <scope>NUCLEOTIDE SEQUENCE [LARGE SCALE GENOMIC DNA]</scope>
    <source>
        <strain evidence="2">JCM 17919</strain>
    </source>
</reference>
<comment type="caution">
    <text evidence="1">The sequence shown here is derived from an EMBL/GenBank/DDBJ whole genome shotgun (WGS) entry which is preliminary data.</text>
</comment>
<accession>A0ABP8H7V3</accession>
<evidence type="ECO:0000313" key="2">
    <source>
        <dbReference type="Proteomes" id="UP001501725"/>
    </source>
</evidence>
<evidence type="ECO:0000313" key="1">
    <source>
        <dbReference type="EMBL" id="GAA4335632.1"/>
    </source>
</evidence>
<gene>
    <name evidence="1" type="ORF">GCM10023184_30570</name>
</gene>
<dbReference type="Proteomes" id="UP001501725">
    <property type="component" value="Unassembled WGS sequence"/>
</dbReference>
<protein>
    <submittedName>
        <fullName evidence="1">Uncharacterized protein</fullName>
    </submittedName>
</protein>
<keyword evidence="2" id="KW-1185">Reference proteome</keyword>
<proteinExistence type="predicted"/>
<dbReference type="RefSeq" id="WP_345256621.1">
    <property type="nucleotide sequence ID" value="NZ_BAABGY010000008.1"/>
</dbReference>